<dbReference type="InterPro" id="IPR003343">
    <property type="entry name" value="Big_2"/>
</dbReference>
<dbReference type="PRINTS" id="PR00723">
    <property type="entry name" value="SUBTILISIN"/>
</dbReference>
<organism evidence="10 11">
    <name type="scientific">Planococcus chinensis</name>
    <dbReference type="NCBI Taxonomy" id="272917"/>
    <lineage>
        <taxon>Bacteria</taxon>
        <taxon>Bacillati</taxon>
        <taxon>Bacillota</taxon>
        <taxon>Bacilli</taxon>
        <taxon>Bacillales</taxon>
        <taxon>Caryophanaceae</taxon>
        <taxon>Planococcus</taxon>
    </lineage>
</organism>
<sequence length="651" mass="67950">MKKYAILALSLALLAPQPLGNTASAAPEPEQNVLIVFEDGVSQEEMAEAVEDAGGQMEEEYEEVAVASAKVSVDAAKELLADPDIAHIEEDVIVKLSAQMEDWGIGSSKIPAAWSSGFTGRGIKISVIDSGISPHEDLRIAGGYSAVDYTASFSDDQGHGTHVAGIIGARHNGFGVRGVAYDADLYAVKAFNQNGEARLSDMIEGIDWSVANGMDIINLSAGTQTDSFALRSSVDKAYAAGLLVIAAAGNDGNDLGTGDTADFPARYPSVISVAAVDRNSARALFSSTGSTVEVAAPGVNIASTYPNNQYVYMSGTSMAAPYVAGNLALMKQAYPHLTNEQLRQVLVSQVRDAGPAGRDPYFGFGILQASSYTTPIVIKEDMTVSGLTASKTLLSGEPGNAFQVAATAQMKNGTKKDVTTEAVWSSANPAVASVDKGRITLKSAGTTTVTATYEGFSVQISISSQYPPEPVPAPVPVPSPDPLQFQDVTSFYAPAVKYLLSRNITQGMTPTEFGIAKPIIRADAAIWLAKELGLNTAAAPASGFSDVPARAVGAVNALKAAGIIGGKSADRFGSYDSLTRGEIAIILQRAYDLQAGTTSSAFTDVSDRYASAVNALVAHNITNGISATRFGVSQNVTRGQLSVFIYRLAAQ</sequence>
<feature type="chain" id="PRO_5045851372" evidence="8">
    <location>
        <begin position="26"/>
        <end position="651"/>
    </location>
</feature>
<evidence type="ECO:0000256" key="6">
    <source>
        <dbReference type="PROSITE-ProRule" id="PRU01240"/>
    </source>
</evidence>
<dbReference type="InterPro" id="IPR008964">
    <property type="entry name" value="Invasin/intimin_cell_adhesion"/>
</dbReference>
<accession>A0ABW4QEG3</accession>
<feature type="active site" description="Charge relay system" evidence="6">
    <location>
        <position position="317"/>
    </location>
</feature>
<dbReference type="Pfam" id="PF00082">
    <property type="entry name" value="Peptidase_S8"/>
    <property type="match status" value="1"/>
</dbReference>
<feature type="domain" description="SLH" evidence="9">
    <location>
        <begin position="538"/>
        <end position="601"/>
    </location>
</feature>
<dbReference type="SMART" id="SM00635">
    <property type="entry name" value="BID_2"/>
    <property type="match status" value="1"/>
</dbReference>
<dbReference type="PROSITE" id="PS51272">
    <property type="entry name" value="SLH"/>
    <property type="match status" value="1"/>
</dbReference>
<evidence type="ECO:0000313" key="11">
    <source>
        <dbReference type="Proteomes" id="UP001597273"/>
    </source>
</evidence>
<keyword evidence="5 6" id="KW-0720">Serine protease</keyword>
<dbReference type="Pfam" id="PF00395">
    <property type="entry name" value="SLH"/>
    <property type="match status" value="3"/>
</dbReference>
<evidence type="ECO:0000313" key="10">
    <source>
        <dbReference type="EMBL" id="MFD1861937.1"/>
    </source>
</evidence>
<dbReference type="SUPFAM" id="SSF54897">
    <property type="entry name" value="Protease propeptides/inhibitors"/>
    <property type="match status" value="1"/>
</dbReference>
<reference evidence="11" key="1">
    <citation type="journal article" date="2019" name="Int. J. Syst. Evol. Microbiol.">
        <title>The Global Catalogue of Microorganisms (GCM) 10K type strain sequencing project: providing services to taxonomists for standard genome sequencing and annotation.</title>
        <authorList>
            <consortium name="The Broad Institute Genomics Platform"/>
            <consortium name="The Broad Institute Genome Sequencing Center for Infectious Disease"/>
            <person name="Wu L."/>
            <person name="Ma J."/>
        </authorList>
    </citation>
    <scope>NUCLEOTIDE SEQUENCE [LARGE SCALE GENOMIC DNA]</scope>
    <source>
        <strain evidence="11">CGMCC 1.15475</strain>
    </source>
</reference>
<comment type="caution">
    <text evidence="10">The sequence shown here is derived from an EMBL/GenBank/DDBJ whole genome shotgun (WGS) entry which is preliminary data.</text>
</comment>
<dbReference type="InterPro" id="IPR034202">
    <property type="entry name" value="Subtilisin_Carlsberg-like"/>
</dbReference>
<dbReference type="Gene3D" id="3.30.70.80">
    <property type="entry name" value="Peptidase S8 propeptide/proteinase inhibitor I9"/>
    <property type="match status" value="1"/>
</dbReference>
<dbReference type="InterPro" id="IPR022398">
    <property type="entry name" value="Peptidase_S8_His-AS"/>
</dbReference>
<dbReference type="InterPro" id="IPR023827">
    <property type="entry name" value="Peptidase_S8_Asp-AS"/>
</dbReference>
<dbReference type="InterPro" id="IPR036852">
    <property type="entry name" value="Peptidase_S8/S53_dom_sf"/>
</dbReference>
<evidence type="ECO:0000256" key="1">
    <source>
        <dbReference type="ARBA" id="ARBA00011073"/>
    </source>
</evidence>
<dbReference type="InterPro" id="IPR023828">
    <property type="entry name" value="Peptidase_S8_Ser-AS"/>
</dbReference>
<dbReference type="PANTHER" id="PTHR43806">
    <property type="entry name" value="PEPTIDASE S8"/>
    <property type="match status" value="1"/>
</dbReference>
<comment type="similarity">
    <text evidence="1 6 7">Belongs to the peptidase S8 family.</text>
</comment>
<feature type="active site" description="Charge relay system" evidence="6">
    <location>
        <position position="129"/>
    </location>
</feature>
<dbReference type="PROSITE" id="PS00136">
    <property type="entry name" value="SUBTILASE_ASP"/>
    <property type="match status" value="1"/>
</dbReference>
<dbReference type="Gene3D" id="2.60.40.1080">
    <property type="match status" value="1"/>
</dbReference>
<dbReference type="Gene3D" id="3.40.50.200">
    <property type="entry name" value="Peptidase S8/S53 domain"/>
    <property type="match status" value="1"/>
</dbReference>
<evidence type="ECO:0000256" key="4">
    <source>
        <dbReference type="ARBA" id="ARBA00022801"/>
    </source>
</evidence>
<dbReference type="RefSeq" id="WP_204891004.1">
    <property type="nucleotide sequence ID" value="NZ_JBHUFW010000004.1"/>
</dbReference>
<dbReference type="SUPFAM" id="SSF52743">
    <property type="entry name" value="Subtilisin-like"/>
    <property type="match status" value="1"/>
</dbReference>
<evidence type="ECO:0000259" key="9">
    <source>
        <dbReference type="PROSITE" id="PS51272"/>
    </source>
</evidence>
<evidence type="ECO:0000256" key="8">
    <source>
        <dbReference type="SAM" id="SignalP"/>
    </source>
</evidence>
<feature type="signal peptide" evidence="8">
    <location>
        <begin position="1"/>
        <end position="25"/>
    </location>
</feature>
<keyword evidence="3" id="KW-0479">Metal-binding</keyword>
<gene>
    <name evidence="10" type="ORF">ACFSDB_03305</name>
</gene>
<keyword evidence="8" id="KW-0732">Signal</keyword>
<evidence type="ECO:0000256" key="3">
    <source>
        <dbReference type="ARBA" id="ARBA00022723"/>
    </source>
</evidence>
<dbReference type="CDD" id="cd07477">
    <property type="entry name" value="Peptidases_S8_Subtilisin_subset"/>
    <property type="match status" value="1"/>
</dbReference>
<dbReference type="PROSITE" id="PS00138">
    <property type="entry name" value="SUBTILASE_SER"/>
    <property type="match status" value="1"/>
</dbReference>
<dbReference type="EMBL" id="JBHUFW010000004">
    <property type="protein sequence ID" value="MFD1861937.1"/>
    <property type="molecule type" value="Genomic_DNA"/>
</dbReference>
<dbReference type="InterPro" id="IPR000209">
    <property type="entry name" value="Peptidase_S8/S53_dom"/>
</dbReference>
<proteinExistence type="inferred from homology"/>
<dbReference type="SUPFAM" id="SSF49373">
    <property type="entry name" value="Invasin/intimin cell-adhesion fragments"/>
    <property type="match status" value="1"/>
</dbReference>
<dbReference type="InterPro" id="IPR001119">
    <property type="entry name" value="SLH_dom"/>
</dbReference>
<dbReference type="PANTHER" id="PTHR43806:SF11">
    <property type="entry name" value="CEREVISIN-RELATED"/>
    <property type="match status" value="1"/>
</dbReference>
<evidence type="ECO:0000256" key="5">
    <source>
        <dbReference type="ARBA" id="ARBA00022825"/>
    </source>
</evidence>
<protein>
    <submittedName>
        <fullName evidence="10">S8 family serine peptidase</fullName>
    </submittedName>
</protein>
<keyword evidence="11" id="KW-1185">Reference proteome</keyword>
<dbReference type="InterPro" id="IPR015500">
    <property type="entry name" value="Peptidase_S8_subtilisin-rel"/>
</dbReference>
<keyword evidence="2 6" id="KW-0645">Protease</keyword>
<dbReference type="InterPro" id="IPR050131">
    <property type="entry name" value="Peptidase_S8_subtilisin-like"/>
</dbReference>
<dbReference type="InterPro" id="IPR037045">
    <property type="entry name" value="S8pro/Inhibitor_I9_sf"/>
</dbReference>
<feature type="active site" description="Charge relay system" evidence="6">
    <location>
        <position position="159"/>
    </location>
</feature>
<dbReference type="PROSITE" id="PS00137">
    <property type="entry name" value="SUBTILASE_HIS"/>
    <property type="match status" value="1"/>
</dbReference>
<keyword evidence="4 6" id="KW-0378">Hydrolase</keyword>
<dbReference type="PROSITE" id="PS51892">
    <property type="entry name" value="SUBTILASE"/>
    <property type="match status" value="1"/>
</dbReference>
<dbReference type="Proteomes" id="UP001597273">
    <property type="component" value="Unassembled WGS sequence"/>
</dbReference>
<name>A0ABW4QEG3_9BACL</name>
<evidence type="ECO:0000256" key="2">
    <source>
        <dbReference type="ARBA" id="ARBA00022670"/>
    </source>
</evidence>
<evidence type="ECO:0000256" key="7">
    <source>
        <dbReference type="RuleBase" id="RU003355"/>
    </source>
</evidence>